<name>A0A1G7SLE1_9ACTN</name>
<protein>
    <submittedName>
        <fullName evidence="1">Uncharacterized protein</fullName>
    </submittedName>
</protein>
<proteinExistence type="predicted"/>
<dbReference type="EMBL" id="FNAX01000016">
    <property type="protein sequence ID" value="SDG23823.1"/>
    <property type="molecule type" value="Genomic_DNA"/>
</dbReference>
<evidence type="ECO:0000313" key="1">
    <source>
        <dbReference type="EMBL" id="SDG23823.1"/>
    </source>
</evidence>
<gene>
    <name evidence="1" type="ORF">SAMN05216260_11643</name>
</gene>
<sequence length="283" mass="30103">MTDRLPQACRALRVTRADLVDAVCELSGRPTPPRGAHPVRALYLRVLEVVGTTAPGALQPGDISAAANVRSGVLDVQVPGPSEVAAQYIEQLVDDLGIGDLAQLAHHAALTWEEAAEGAATVLGFAGPDLEEPLCELGAHSLVDDIAERPPQHWGRLHTQAVRAALYLCLADLADALLDASESTPTPLRWRSGTEQGQESAEACVSGVRRHVLVDRAAALPPREMPVWSRPDVAPVQFAWRWQLRPGASEPITHGCGTFPTPFAARHAAECAITAMAAGRCEL</sequence>
<dbReference type="Proteomes" id="UP000198614">
    <property type="component" value="Unassembled WGS sequence"/>
</dbReference>
<reference evidence="1 2" key="1">
    <citation type="submission" date="2016-10" db="EMBL/GenBank/DDBJ databases">
        <authorList>
            <person name="de Groot N.N."/>
        </authorList>
    </citation>
    <scope>NUCLEOTIDE SEQUENCE [LARGE SCALE GENOMIC DNA]</scope>
    <source>
        <strain evidence="1 2">CGMCC 4.1859</strain>
    </source>
</reference>
<organism evidence="1 2">
    <name type="scientific">Streptomyces griseoaurantiacus</name>
    <dbReference type="NCBI Taxonomy" id="68213"/>
    <lineage>
        <taxon>Bacteria</taxon>
        <taxon>Bacillati</taxon>
        <taxon>Actinomycetota</taxon>
        <taxon>Actinomycetes</taxon>
        <taxon>Kitasatosporales</taxon>
        <taxon>Streptomycetaceae</taxon>
        <taxon>Streptomyces</taxon>
        <taxon>Streptomyces aurantiacus group</taxon>
    </lineage>
</organism>
<dbReference type="AlphaFoldDB" id="A0A1G7SLE1"/>
<accession>A0A1G7SLE1</accession>
<evidence type="ECO:0000313" key="2">
    <source>
        <dbReference type="Proteomes" id="UP000198614"/>
    </source>
</evidence>